<dbReference type="InterPro" id="IPR027417">
    <property type="entry name" value="P-loop_NTPase"/>
</dbReference>
<reference evidence="6" key="2">
    <citation type="submission" date="2019-01" db="UniProtKB">
        <authorList>
            <consortium name="EnsemblPlants"/>
        </authorList>
    </citation>
    <scope>IDENTIFICATION</scope>
    <source>
        <strain evidence="6">cv. Heinz 1706</strain>
    </source>
</reference>
<accession>A0A3Q7J9M2</accession>
<proteinExistence type="inferred from homology"/>
<reference evidence="6" key="1">
    <citation type="journal article" date="2012" name="Nature">
        <title>The tomato genome sequence provides insights into fleshy fruit evolution.</title>
        <authorList>
            <consortium name="Tomato Genome Consortium"/>
        </authorList>
    </citation>
    <scope>NUCLEOTIDE SEQUENCE [LARGE SCALE GENOMIC DNA]</scope>
    <source>
        <strain evidence="6">cv. Heinz 1706</strain>
    </source>
</reference>
<dbReference type="EnsemblPlants" id="Solyc12g049125.1.1">
    <property type="protein sequence ID" value="Solyc12g049125.1.1"/>
    <property type="gene ID" value="Solyc12g049125.1"/>
</dbReference>
<keyword evidence="2" id="KW-0813">Transport</keyword>
<evidence type="ECO:0008006" key="8">
    <source>
        <dbReference type="Google" id="ProtNLM"/>
    </source>
</evidence>
<feature type="region of interest" description="Disordered" evidence="5">
    <location>
        <begin position="1"/>
        <end position="33"/>
    </location>
</feature>
<evidence type="ECO:0000256" key="5">
    <source>
        <dbReference type="SAM" id="MobiDB-lite"/>
    </source>
</evidence>
<dbReference type="PANTHER" id="PTHR45136:SF2">
    <property type="entry name" value="ABC TRANSPORTER DOMAIN-CONTAINING PROTEIN"/>
    <property type="match status" value="1"/>
</dbReference>
<organism evidence="6">
    <name type="scientific">Solanum lycopersicum</name>
    <name type="common">Tomato</name>
    <name type="synonym">Lycopersicon esculentum</name>
    <dbReference type="NCBI Taxonomy" id="4081"/>
    <lineage>
        <taxon>Eukaryota</taxon>
        <taxon>Viridiplantae</taxon>
        <taxon>Streptophyta</taxon>
        <taxon>Embryophyta</taxon>
        <taxon>Tracheophyta</taxon>
        <taxon>Spermatophyta</taxon>
        <taxon>Magnoliopsida</taxon>
        <taxon>eudicotyledons</taxon>
        <taxon>Gunneridae</taxon>
        <taxon>Pentapetalae</taxon>
        <taxon>asterids</taxon>
        <taxon>lamiids</taxon>
        <taxon>Solanales</taxon>
        <taxon>Solanaceae</taxon>
        <taxon>Solanoideae</taxon>
        <taxon>Solaneae</taxon>
        <taxon>Solanum</taxon>
        <taxon>Solanum subgen. Lycopersicon</taxon>
    </lineage>
</organism>
<name>A0A3Q7J9M2_SOLLC</name>
<evidence type="ECO:0000256" key="3">
    <source>
        <dbReference type="ARBA" id="ARBA00022737"/>
    </source>
</evidence>
<comment type="similarity">
    <text evidence="1">Belongs to the ABC transporter superfamily. ABCB family. Multidrug resistance exporter (TC 3.A.1.201) subfamily.</text>
</comment>
<dbReference type="InParanoid" id="A0A3Q7J9M2"/>
<evidence type="ECO:0000256" key="4">
    <source>
        <dbReference type="ARBA" id="ARBA00023180"/>
    </source>
</evidence>
<evidence type="ECO:0000313" key="6">
    <source>
        <dbReference type="EnsemblPlants" id="Solyc12g049125.1.1"/>
    </source>
</evidence>
<sequence length="73" mass="8040">MVWGQGTALNRRPKIENRDSSCNIKKSKDEATSGLDDQLEKLAQVAVERVMVGRTSVVVAHRLSSIQNCDTVV</sequence>
<dbReference type="Gene3D" id="3.40.50.300">
    <property type="entry name" value="P-loop containing nucleotide triphosphate hydrolases"/>
    <property type="match status" value="1"/>
</dbReference>
<keyword evidence="7" id="KW-1185">Reference proteome</keyword>
<dbReference type="Gramene" id="Solyc12g049125.1.1">
    <property type="protein sequence ID" value="Solyc12g049125.1.1"/>
    <property type="gene ID" value="Solyc12g049125.1"/>
</dbReference>
<dbReference type="Proteomes" id="UP000004994">
    <property type="component" value="Chromosome 12"/>
</dbReference>
<keyword evidence="3" id="KW-0677">Repeat</keyword>
<evidence type="ECO:0000256" key="1">
    <source>
        <dbReference type="ARBA" id="ARBA00007577"/>
    </source>
</evidence>
<dbReference type="AlphaFoldDB" id="A0A3Q7J9M2"/>
<keyword evidence="4" id="KW-0325">Glycoprotein</keyword>
<dbReference type="SUPFAM" id="SSF52540">
    <property type="entry name" value="P-loop containing nucleoside triphosphate hydrolases"/>
    <property type="match status" value="1"/>
</dbReference>
<evidence type="ECO:0000313" key="7">
    <source>
        <dbReference type="Proteomes" id="UP000004994"/>
    </source>
</evidence>
<evidence type="ECO:0000256" key="2">
    <source>
        <dbReference type="ARBA" id="ARBA00022448"/>
    </source>
</evidence>
<dbReference type="PANTHER" id="PTHR45136">
    <property type="entry name" value="ABC TRANSPORTER DOMAIN-CONTAINING PROTEIN"/>
    <property type="match status" value="1"/>
</dbReference>
<protein>
    <recommendedName>
        <fullName evidence="8">ABC transmembrane type-1 domain-containing protein</fullName>
    </recommendedName>
</protein>